<organism evidence="2 3">
    <name type="scientific">Lasiosphaeria ovina</name>
    <dbReference type="NCBI Taxonomy" id="92902"/>
    <lineage>
        <taxon>Eukaryota</taxon>
        <taxon>Fungi</taxon>
        <taxon>Dikarya</taxon>
        <taxon>Ascomycota</taxon>
        <taxon>Pezizomycotina</taxon>
        <taxon>Sordariomycetes</taxon>
        <taxon>Sordariomycetidae</taxon>
        <taxon>Sordariales</taxon>
        <taxon>Lasiosphaeriaceae</taxon>
        <taxon>Lasiosphaeria</taxon>
    </lineage>
</organism>
<keyword evidence="3" id="KW-1185">Reference proteome</keyword>
<protein>
    <recommendedName>
        <fullName evidence="1">DUF6589 domain-containing protein</fullName>
    </recommendedName>
</protein>
<proteinExistence type="predicted"/>
<comment type="caution">
    <text evidence="2">The sequence shown here is derived from an EMBL/GenBank/DDBJ whole genome shotgun (WGS) entry which is preliminary data.</text>
</comment>
<feature type="domain" description="DUF6589" evidence="1">
    <location>
        <begin position="306"/>
        <end position="675"/>
    </location>
</feature>
<sequence>MLVGPFVNKWVENGTRAQQLADALLDPRVQEALKAKGVTVKEADDEQLSTSMQIRKEMKILVNEPPFGDFEPEIHSQEAVPTTVAELCNASWVEERLTQTWPTLVTKAPSMVAFFSQVLQNQSNAVLNNTVDENNSAQICLLSSLLMRGYARNTSPFIRQVLGLYMLANGTPRRVIDTLAHLGIISSYTVLNRLLNKMEKQAKDNIKAAAHDPNGIIVYDNFNFMNRIRELAGGRQHHFVNLTTTCLVTCPELNGPLQQSSLDLTQRFTRQMVIQHLLPRQPSVDAASKWLLKYAFMQVFAKGSAPEMPTVKRVTYKESPFLQIGAIFENEGTIDGVYKLHEELWKRRLDFKEYDERLTLVYGDCKTTTFIRRIKQSQLEASELWEQKKWLLPVPALFHIELNYIEMLFRMFWDTGSNKSLSTAVISADVQFFQRGKHITKKDIKYHQVLPLLMHGYTARVLAFVIHHLVEEGKLLDKDLTVDGIQGVMTTNAAELDSVFDAIWKSVFSFEGWTGRYNDLEGPVDLEFRSHCRLMQCVEVLLILHEVVRHGDYGLLRDIIPMLPVLFWGGKSSNYGPEMLYFAWLLHPVVSTPGVRDAILKGGLIRCTTVGSQFKAIDLMLEHINATYALDIKNNKNSTHDIHSTFSRLALNGNYLATIRKAVERVFGSHQKGTHTAGDPTVDVISYACKLYKDGMTKRNKSPSPDAYDAPDLYDRGQKVILEKLDDFNDVVPEPKDAADQRLIPGVGEGGTEDNDIDWIGEGQRLFTVDEDDFWADGHGDLGVDL</sequence>
<reference evidence="2" key="2">
    <citation type="submission" date="2023-06" db="EMBL/GenBank/DDBJ databases">
        <authorList>
            <consortium name="Lawrence Berkeley National Laboratory"/>
            <person name="Haridas S."/>
            <person name="Hensen N."/>
            <person name="Bonometti L."/>
            <person name="Westerberg I."/>
            <person name="Brannstrom I.O."/>
            <person name="Guillou S."/>
            <person name="Cros-Aarteil S."/>
            <person name="Calhoun S."/>
            <person name="Kuo A."/>
            <person name="Mondo S."/>
            <person name="Pangilinan J."/>
            <person name="Riley R."/>
            <person name="Labutti K."/>
            <person name="Andreopoulos B."/>
            <person name="Lipzen A."/>
            <person name="Chen C."/>
            <person name="Yanf M."/>
            <person name="Daum C."/>
            <person name="Ng V."/>
            <person name="Clum A."/>
            <person name="Steindorff A."/>
            <person name="Ohm R."/>
            <person name="Martin F."/>
            <person name="Silar P."/>
            <person name="Natvig D."/>
            <person name="Lalanne C."/>
            <person name="Gautier V."/>
            <person name="Ament-Velasquez S.L."/>
            <person name="Kruys A."/>
            <person name="Hutchinson M.I."/>
            <person name="Powell A.J."/>
            <person name="Barry K."/>
            <person name="Miller A.N."/>
            <person name="Grigoriev I.V."/>
            <person name="Debuchy R."/>
            <person name="Gladieux P."/>
            <person name="Thoren M.H."/>
            <person name="Johannesson H."/>
        </authorList>
    </citation>
    <scope>NUCLEOTIDE SEQUENCE</scope>
    <source>
        <strain evidence="2">CBS 958.72</strain>
    </source>
</reference>
<evidence type="ECO:0000313" key="3">
    <source>
        <dbReference type="Proteomes" id="UP001287356"/>
    </source>
</evidence>
<gene>
    <name evidence="2" type="ORF">B0T24DRAFT_586027</name>
</gene>
<evidence type="ECO:0000259" key="1">
    <source>
        <dbReference type="Pfam" id="PF20231"/>
    </source>
</evidence>
<dbReference type="InterPro" id="IPR046496">
    <property type="entry name" value="DUF6589"/>
</dbReference>
<dbReference type="EMBL" id="JAULSN010000013">
    <property type="protein sequence ID" value="KAK3360956.1"/>
    <property type="molecule type" value="Genomic_DNA"/>
</dbReference>
<name>A0AAE0JTT0_9PEZI</name>
<evidence type="ECO:0000313" key="2">
    <source>
        <dbReference type="EMBL" id="KAK3360956.1"/>
    </source>
</evidence>
<reference evidence="2" key="1">
    <citation type="journal article" date="2023" name="Mol. Phylogenet. Evol.">
        <title>Genome-scale phylogeny and comparative genomics of the fungal order Sordariales.</title>
        <authorList>
            <person name="Hensen N."/>
            <person name="Bonometti L."/>
            <person name="Westerberg I."/>
            <person name="Brannstrom I.O."/>
            <person name="Guillou S."/>
            <person name="Cros-Aarteil S."/>
            <person name="Calhoun S."/>
            <person name="Haridas S."/>
            <person name="Kuo A."/>
            <person name="Mondo S."/>
            <person name="Pangilinan J."/>
            <person name="Riley R."/>
            <person name="LaButti K."/>
            <person name="Andreopoulos B."/>
            <person name="Lipzen A."/>
            <person name="Chen C."/>
            <person name="Yan M."/>
            <person name="Daum C."/>
            <person name="Ng V."/>
            <person name="Clum A."/>
            <person name="Steindorff A."/>
            <person name="Ohm R.A."/>
            <person name="Martin F."/>
            <person name="Silar P."/>
            <person name="Natvig D.O."/>
            <person name="Lalanne C."/>
            <person name="Gautier V."/>
            <person name="Ament-Velasquez S.L."/>
            <person name="Kruys A."/>
            <person name="Hutchinson M.I."/>
            <person name="Powell A.J."/>
            <person name="Barry K."/>
            <person name="Miller A.N."/>
            <person name="Grigoriev I.V."/>
            <person name="Debuchy R."/>
            <person name="Gladieux P."/>
            <person name="Hiltunen Thoren M."/>
            <person name="Johannesson H."/>
        </authorList>
    </citation>
    <scope>NUCLEOTIDE SEQUENCE</scope>
    <source>
        <strain evidence="2">CBS 958.72</strain>
    </source>
</reference>
<dbReference type="Pfam" id="PF20231">
    <property type="entry name" value="DUF6589"/>
    <property type="match status" value="1"/>
</dbReference>
<accession>A0AAE0JTT0</accession>
<dbReference type="Proteomes" id="UP001287356">
    <property type="component" value="Unassembled WGS sequence"/>
</dbReference>
<dbReference type="AlphaFoldDB" id="A0AAE0JTT0"/>